<comment type="caution">
    <text evidence="8">The sequence shown here is derived from an EMBL/GenBank/DDBJ whole genome shotgun (WGS) entry which is preliminary data.</text>
</comment>
<dbReference type="InterPro" id="IPR044810">
    <property type="entry name" value="WRKY_plant"/>
</dbReference>
<dbReference type="InterPro" id="IPR036576">
    <property type="entry name" value="WRKY_dom_sf"/>
</dbReference>
<evidence type="ECO:0000259" key="7">
    <source>
        <dbReference type="PROSITE" id="PS50811"/>
    </source>
</evidence>
<evidence type="ECO:0000256" key="5">
    <source>
        <dbReference type="ARBA" id="ARBA00023242"/>
    </source>
</evidence>
<sequence>MGYTDSKQPSLASAFQITNLSQVSSVRKSHLCSSLKRKCSSENLGSNKGSGSSSHCHFSKKRKMRLKRVVRVPAISLKMVDIPPDGYSWRKYGQKPFEGSPHPRLWLKQGLL</sequence>
<gene>
    <name evidence="8" type="ORF">V6N11_011107</name>
</gene>
<organism evidence="8 9">
    <name type="scientific">Hibiscus sabdariffa</name>
    <name type="common">roselle</name>
    <dbReference type="NCBI Taxonomy" id="183260"/>
    <lineage>
        <taxon>Eukaryota</taxon>
        <taxon>Viridiplantae</taxon>
        <taxon>Streptophyta</taxon>
        <taxon>Embryophyta</taxon>
        <taxon>Tracheophyta</taxon>
        <taxon>Spermatophyta</taxon>
        <taxon>Magnoliopsida</taxon>
        <taxon>eudicotyledons</taxon>
        <taxon>Gunneridae</taxon>
        <taxon>Pentapetalae</taxon>
        <taxon>rosids</taxon>
        <taxon>malvids</taxon>
        <taxon>Malvales</taxon>
        <taxon>Malvaceae</taxon>
        <taxon>Malvoideae</taxon>
        <taxon>Hibiscus</taxon>
    </lineage>
</organism>
<protein>
    <recommendedName>
        <fullName evidence="7">WRKY domain-containing protein</fullName>
    </recommendedName>
</protein>
<dbReference type="Pfam" id="PF10533">
    <property type="entry name" value="Plant_zn_clust"/>
    <property type="match status" value="1"/>
</dbReference>
<evidence type="ECO:0000256" key="4">
    <source>
        <dbReference type="ARBA" id="ARBA00023163"/>
    </source>
</evidence>
<keyword evidence="5" id="KW-0539">Nucleus</keyword>
<dbReference type="InterPro" id="IPR003657">
    <property type="entry name" value="WRKY_dom"/>
</dbReference>
<accession>A0ABR2S7A5</accession>
<dbReference type="PROSITE" id="PS50811">
    <property type="entry name" value="WRKY"/>
    <property type="match status" value="1"/>
</dbReference>
<dbReference type="Gene3D" id="2.20.25.80">
    <property type="entry name" value="WRKY domain"/>
    <property type="match status" value="1"/>
</dbReference>
<feature type="compositionally biased region" description="Low complexity" evidence="6">
    <location>
        <begin position="41"/>
        <end position="54"/>
    </location>
</feature>
<proteinExistence type="predicted"/>
<dbReference type="SUPFAM" id="SSF118290">
    <property type="entry name" value="WRKY DNA-binding domain"/>
    <property type="match status" value="1"/>
</dbReference>
<keyword evidence="2" id="KW-0805">Transcription regulation</keyword>
<feature type="domain" description="WRKY" evidence="7">
    <location>
        <begin position="78"/>
        <end position="112"/>
    </location>
</feature>
<keyword evidence="4" id="KW-0804">Transcription</keyword>
<dbReference type="Pfam" id="PF03106">
    <property type="entry name" value="WRKY"/>
    <property type="match status" value="1"/>
</dbReference>
<reference evidence="8 9" key="1">
    <citation type="journal article" date="2024" name="G3 (Bethesda)">
        <title>Genome assembly of Hibiscus sabdariffa L. provides insights into metabolisms of medicinal natural products.</title>
        <authorList>
            <person name="Kim T."/>
        </authorList>
    </citation>
    <scope>NUCLEOTIDE SEQUENCE [LARGE SCALE GENOMIC DNA]</scope>
    <source>
        <strain evidence="8">TK-2024</strain>
        <tissue evidence="8">Old leaves</tissue>
    </source>
</reference>
<keyword evidence="3" id="KW-0238">DNA-binding</keyword>
<name>A0ABR2S7A5_9ROSI</name>
<dbReference type="EMBL" id="JBBPBN010000016">
    <property type="protein sequence ID" value="KAK9021102.1"/>
    <property type="molecule type" value="Genomic_DNA"/>
</dbReference>
<keyword evidence="9" id="KW-1185">Reference proteome</keyword>
<evidence type="ECO:0000313" key="8">
    <source>
        <dbReference type="EMBL" id="KAK9021102.1"/>
    </source>
</evidence>
<evidence type="ECO:0000256" key="6">
    <source>
        <dbReference type="SAM" id="MobiDB-lite"/>
    </source>
</evidence>
<evidence type="ECO:0000256" key="2">
    <source>
        <dbReference type="ARBA" id="ARBA00023015"/>
    </source>
</evidence>
<dbReference type="InterPro" id="IPR018872">
    <property type="entry name" value="Zn-cluster-dom"/>
</dbReference>
<evidence type="ECO:0000313" key="9">
    <source>
        <dbReference type="Proteomes" id="UP001396334"/>
    </source>
</evidence>
<evidence type="ECO:0000256" key="1">
    <source>
        <dbReference type="ARBA" id="ARBA00004123"/>
    </source>
</evidence>
<evidence type="ECO:0000256" key="3">
    <source>
        <dbReference type="ARBA" id="ARBA00023125"/>
    </source>
</evidence>
<dbReference type="Proteomes" id="UP001396334">
    <property type="component" value="Unassembled WGS sequence"/>
</dbReference>
<feature type="region of interest" description="Disordered" evidence="6">
    <location>
        <begin position="39"/>
        <end position="59"/>
    </location>
</feature>
<comment type="subcellular location">
    <subcellularLocation>
        <location evidence="1">Nucleus</location>
    </subcellularLocation>
</comment>
<dbReference type="PANTHER" id="PTHR31282">
    <property type="entry name" value="WRKY TRANSCRIPTION FACTOR 21-RELATED"/>
    <property type="match status" value="1"/>
</dbReference>